<dbReference type="Proteomes" id="UP001163846">
    <property type="component" value="Unassembled WGS sequence"/>
</dbReference>
<accession>A0AA38P4I2</accession>
<gene>
    <name evidence="2" type="ORF">F5878DRAFT_643923</name>
</gene>
<dbReference type="EMBL" id="MU806361">
    <property type="protein sequence ID" value="KAJ3835971.1"/>
    <property type="molecule type" value="Genomic_DNA"/>
</dbReference>
<reference evidence="2" key="1">
    <citation type="submission" date="2022-08" db="EMBL/GenBank/DDBJ databases">
        <authorList>
            <consortium name="DOE Joint Genome Institute"/>
            <person name="Min B."/>
            <person name="Riley R."/>
            <person name="Sierra-Patev S."/>
            <person name="Naranjo-Ortiz M."/>
            <person name="Looney B."/>
            <person name="Konkel Z."/>
            <person name="Slot J.C."/>
            <person name="Sakamoto Y."/>
            <person name="Steenwyk J.L."/>
            <person name="Rokas A."/>
            <person name="Carro J."/>
            <person name="Camarero S."/>
            <person name="Ferreira P."/>
            <person name="Molpeceres G."/>
            <person name="Ruiz-Duenas F.J."/>
            <person name="Serrano A."/>
            <person name="Henrissat B."/>
            <person name="Drula E."/>
            <person name="Hughes K.W."/>
            <person name="Mata J.L."/>
            <person name="Ishikawa N.K."/>
            <person name="Vargas-Isla R."/>
            <person name="Ushijima S."/>
            <person name="Smith C.A."/>
            <person name="Ahrendt S."/>
            <person name="Andreopoulos W."/>
            <person name="He G."/>
            <person name="Labutti K."/>
            <person name="Lipzen A."/>
            <person name="Ng V."/>
            <person name="Sandor L."/>
            <person name="Barry K."/>
            <person name="Martinez A.T."/>
            <person name="Xiao Y."/>
            <person name="Gibbons J.G."/>
            <person name="Terashima K."/>
            <person name="Hibbett D.S."/>
            <person name="Grigoriev I.V."/>
        </authorList>
    </citation>
    <scope>NUCLEOTIDE SEQUENCE</scope>
    <source>
        <strain evidence="2">TFB9207</strain>
    </source>
</reference>
<evidence type="ECO:0000313" key="2">
    <source>
        <dbReference type="EMBL" id="KAJ3835971.1"/>
    </source>
</evidence>
<evidence type="ECO:0000256" key="1">
    <source>
        <dbReference type="SAM" id="MobiDB-lite"/>
    </source>
</evidence>
<comment type="caution">
    <text evidence="2">The sequence shown here is derived from an EMBL/GenBank/DDBJ whole genome shotgun (WGS) entry which is preliminary data.</text>
</comment>
<protein>
    <submittedName>
        <fullName evidence="2">Uncharacterized protein</fullName>
    </submittedName>
</protein>
<keyword evidence="3" id="KW-1185">Reference proteome</keyword>
<evidence type="ECO:0000313" key="3">
    <source>
        <dbReference type="Proteomes" id="UP001163846"/>
    </source>
</evidence>
<name>A0AA38P4I2_9AGAR</name>
<dbReference type="AlphaFoldDB" id="A0AA38P4I2"/>
<sequence length="111" mass="12617">TTNSVVSDASINPTFRIAPDMNLPSKPPVPTGLPANDPSIKRLERISTSFARLFNEQEAKIKLTKEHIEVLEQLCVENKEMLVLRRDIEKFDISCFFCKGLAWNPHMFGDQ</sequence>
<proteinExistence type="predicted"/>
<feature type="region of interest" description="Disordered" evidence="1">
    <location>
        <begin position="17"/>
        <end position="38"/>
    </location>
</feature>
<feature type="non-terminal residue" evidence="2">
    <location>
        <position position="111"/>
    </location>
</feature>
<organism evidence="2 3">
    <name type="scientific">Lentinula raphanica</name>
    <dbReference type="NCBI Taxonomy" id="153919"/>
    <lineage>
        <taxon>Eukaryota</taxon>
        <taxon>Fungi</taxon>
        <taxon>Dikarya</taxon>
        <taxon>Basidiomycota</taxon>
        <taxon>Agaricomycotina</taxon>
        <taxon>Agaricomycetes</taxon>
        <taxon>Agaricomycetidae</taxon>
        <taxon>Agaricales</taxon>
        <taxon>Marasmiineae</taxon>
        <taxon>Omphalotaceae</taxon>
        <taxon>Lentinula</taxon>
    </lineage>
</organism>